<organism evidence="2">
    <name type="scientific">marine sediment metagenome</name>
    <dbReference type="NCBI Taxonomy" id="412755"/>
    <lineage>
        <taxon>unclassified sequences</taxon>
        <taxon>metagenomes</taxon>
        <taxon>ecological metagenomes</taxon>
    </lineage>
</organism>
<dbReference type="EMBL" id="LAZR01051501">
    <property type="protein sequence ID" value="KKK85016.1"/>
    <property type="molecule type" value="Genomic_DNA"/>
</dbReference>
<reference evidence="2" key="1">
    <citation type="journal article" date="2015" name="Nature">
        <title>Complex archaea that bridge the gap between prokaryotes and eukaryotes.</title>
        <authorList>
            <person name="Spang A."/>
            <person name="Saw J.H."/>
            <person name="Jorgensen S.L."/>
            <person name="Zaremba-Niedzwiedzka K."/>
            <person name="Martijn J."/>
            <person name="Lind A.E."/>
            <person name="van Eijk R."/>
            <person name="Schleper C."/>
            <person name="Guy L."/>
            <person name="Ettema T.J."/>
        </authorList>
    </citation>
    <scope>NUCLEOTIDE SEQUENCE</scope>
</reference>
<dbReference type="InterPro" id="IPR036844">
    <property type="entry name" value="Hint_dom_sf"/>
</dbReference>
<name>A0A0F9BKW6_9ZZZZ</name>
<comment type="caution">
    <text evidence="2">The sequence shown here is derived from an EMBL/GenBank/DDBJ whole genome shotgun (WGS) entry which is preliminary data.</text>
</comment>
<proteinExistence type="predicted"/>
<accession>A0A0F9BKW6</accession>
<feature type="region of interest" description="Disordered" evidence="1">
    <location>
        <begin position="23"/>
        <end position="50"/>
    </location>
</feature>
<dbReference type="SUPFAM" id="SSF51294">
    <property type="entry name" value="Hedgehog/intein (Hint) domain"/>
    <property type="match status" value="1"/>
</dbReference>
<dbReference type="InterPro" id="IPR030934">
    <property type="entry name" value="Intein_C"/>
</dbReference>
<dbReference type="AlphaFoldDB" id="A0A0F9BKW6"/>
<dbReference type="NCBIfam" id="TIGR01443">
    <property type="entry name" value="intein_Cterm"/>
    <property type="match status" value="1"/>
</dbReference>
<feature type="compositionally biased region" description="Basic and acidic residues" evidence="1">
    <location>
        <begin position="30"/>
        <end position="45"/>
    </location>
</feature>
<dbReference type="Gene3D" id="2.170.16.10">
    <property type="entry name" value="Hedgehog/Intein (Hint) domain"/>
    <property type="match status" value="1"/>
</dbReference>
<dbReference type="PROSITE" id="PS50818">
    <property type="entry name" value="INTEIN_C_TER"/>
    <property type="match status" value="1"/>
</dbReference>
<evidence type="ECO:0000313" key="2">
    <source>
        <dbReference type="EMBL" id="KKK85016.1"/>
    </source>
</evidence>
<protein>
    <submittedName>
        <fullName evidence="2">Uncharacterized protein</fullName>
    </submittedName>
</protein>
<feature type="non-terminal residue" evidence="2">
    <location>
        <position position="1"/>
    </location>
</feature>
<sequence length="263" mass="29806">DPLGISFQVDMGAAQWSYSSGICHSPQESGSERRSARELGSKRVPEAQPRSWCREEERSRKTESCSSVFMVQVKDYGNFGEDLCGSGKVLQPRLPQRSAAETYPVDLRSMWSELSAETFRAPQISGIRAHFLLSRLLEQASERGPLDDPAVFLLQKEFQEKKERCGEAEKEVSEGEIILLEGLLPGIPLYDLTVEGDHSFVASGLAIHNSHCRCRIYMRRTKLKERRSIARRQVTVDYALKQLRKVKERGLKFRPSFKPGSSR</sequence>
<gene>
    <name evidence="2" type="ORF">LCGC14_2777520</name>
</gene>
<evidence type="ECO:0000256" key="1">
    <source>
        <dbReference type="SAM" id="MobiDB-lite"/>
    </source>
</evidence>